<sequence>MRDRERERGRRERKNGRRRSDAAAHGGGSGGDDIPAIVVGDGGAVATIGRERKLRKVREPAVGTIDRQTLSLSGKVHRFRVVQIRRWFGSTTGAPEAVESTRSSRVNLVRVWSNFSQQVGSCQ</sequence>
<dbReference type="Gramene" id="mRNA:HanXRQr2_Chr13g0571871">
    <property type="protein sequence ID" value="mRNA:HanXRQr2_Chr13g0571871"/>
    <property type="gene ID" value="HanXRQr2_Chr13g0571871"/>
</dbReference>
<name>A0A251SNK7_HELAN</name>
<accession>A0A251SNK7</accession>
<evidence type="ECO:0000313" key="2">
    <source>
        <dbReference type="EMBL" id="KAF5772017.1"/>
    </source>
</evidence>
<protein>
    <submittedName>
        <fullName evidence="3">Uncharacterized protein</fullName>
    </submittedName>
</protein>
<dbReference type="EMBL" id="MNCJ02000328">
    <property type="protein sequence ID" value="KAF5772017.1"/>
    <property type="molecule type" value="Genomic_DNA"/>
</dbReference>
<keyword evidence="4" id="KW-1185">Reference proteome</keyword>
<dbReference type="AlphaFoldDB" id="A0A251SNK7"/>
<reference evidence="2" key="3">
    <citation type="submission" date="2020-06" db="EMBL/GenBank/DDBJ databases">
        <title>Helianthus annuus Genome sequencing and assembly Release 2.</title>
        <authorList>
            <person name="Gouzy J."/>
            <person name="Langlade N."/>
            <person name="Munos S."/>
        </authorList>
    </citation>
    <scope>NUCLEOTIDE SEQUENCE</scope>
    <source>
        <tissue evidence="2">Leaves</tissue>
    </source>
</reference>
<reference evidence="2 4" key="1">
    <citation type="journal article" date="2017" name="Nature">
        <title>The sunflower genome provides insights into oil metabolism, flowering and Asterid evolution.</title>
        <authorList>
            <person name="Badouin H."/>
            <person name="Gouzy J."/>
            <person name="Grassa C.J."/>
            <person name="Murat F."/>
            <person name="Staton S.E."/>
            <person name="Cottret L."/>
            <person name="Lelandais-Briere C."/>
            <person name="Owens G.L."/>
            <person name="Carrere S."/>
            <person name="Mayjonade B."/>
            <person name="Legrand L."/>
            <person name="Gill N."/>
            <person name="Kane N.C."/>
            <person name="Bowers J.E."/>
            <person name="Hubner S."/>
            <person name="Bellec A."/>
            <person name="Berard A."/>
            <person name="Berges H."/>
            <person name="Blanchet N."/>
            <person name="Boniface M.C."/>
            <person name="Brunel D."/>
            <person name="Catrice O."/>
            <person name="Chaidir N."/>
            <person name="Claudel C."/>
            <person name="Donnadieu C."/>
            <person name="Faraut T."/>
            <person name="Fievet G."/>
            <person name="Helmstetter N."/>
            <person name="King M."/>
            <person name="Knapp S.J."/>
            <person name="Lai Z."/>
            <person name="Le Paslier M.C."/>
            <person name="Lippi Y."/>
            <person name="Lorenzon L."/>
            <person name="Mandel J.R."/>
            <person name="Marage G."/>
            <person name="Marchand G."/>
            <person name="Marquand E."/>
            <person name="Bret-Mestries E."/>
            <person name="Morien E."/>
            <person name="Nambeesan S."/>
            <person name="Nguyen T."/>
            <person name="Pegot-Espagnet P."/>
            <person name="Pouilly N."/>
            <person name="Raftis F."/>
            <person name="Sallet E."/>
            <person name="Schiex T."/>
            <person name="Thomas J."/>
            <person name="Vandecasteele C."/>
            <person name="Vares D."/>
            <person name="Vear F."/>
            <person name="Vautrin S."/>
            <person name="Crespi M."/>
            <person name="Mangin B."/>
            <person name="Burke J.M."/>
            <person name="Salse J."/>
            <person name="Munos S."/>
            <person name="Vincourt P."/>
            <person name="Rieseberg L.H."/>
            <person name="Langlade N.B."/>
        </authorList>
    </citation>
    <scope>NUCLEOTIDE SEQUENCE [LARGE SCALE GENOMIC DNA]</scope>
    <source>
        <strain evidence="4">cv. SF193</strain>
        <tissue evidence="2">Leaves</tissue>
    </source>
</reference>
<feature type="region of interest" description="Disordered" evidence="1">
    <location>
        <begin position="1"/>
        <end position="36"/>
    </location>
</feature>
<proteinExistence type="predicted"/>
<evidence type="ECO:0000313" key="3">
    <source>
        <dbReference type="EMBL" id="OTG00410.1"/>
    </source>
</evidence>
<evidence type="ECO:0000256" key="1">
    <source>
        <dbReference type="SAM" id="MobiDB-lite"/>
    </source>
</evidence>
<dbReference type="Proteomes" id="UP000215914">
    <property type="component" value="Chromosome 13"/>
</dbReference>
<organism evidence="3 4">
    <name type="scientific">Helianthus annuus</name>
    <name type="common">Common sunflower</name>
    <dbReference type="NCBI Taxonomy" id="4232"/>
    <lineage>
        <taxon>Eukaryota</taxon>
        <taxon>Viridiplantae</taxon>
        <taxon>Streptophyta</taxon>
        <taxon>Embryophyta</taxon>
        <taxon>Tracheophyta</taxon>
        <taxon>Spermatophyta</taxon>
        <taxon>Magnoliopsida</taxon>
        <taxon>eudicotyledons</taxon>
        <taxon>Gunneridae</taxon>
        <taxon>Pentapetalae</taxon>
        <taxon>asterids</taxon>
        <taxon>campanulids</taxon>
        <taxon>Asterales</taxon>
        <taxon>Asteraceae</taxon>
        <taxon>Asteroideae</taxon>
        <taxon>Heliantheae alliance</taxon>
        <taxon>Heliantheae</taxon>
        <taxon>Helianthus</taxon>
    </lineage>
</organism>
<feature type="compositionally biased region" description="Basic and acidic residues" evidence="1">
    <location>
        <begin position="1"/>
        <end position="10"/>
    </location>
</feature>
<evidence type="ECO:0000313" key="4">
    <source>
        <dbReference type="Proteomes" id="UP000215914"/>
    </source>
</evidence>
<dbReference type="InParanoid" id="A0A251SNK7"/>
<gene>
    <name evidence="3" type="ORF">HannXRQ_Chr13g0390651</name>
    <name evidence="2" type="ORF">HanXRQr2_Chr13g0571871</name>
</gene>
<reference evidence="3" key="2">
    <citation type="submission" date="2017-02" db="EMBL/GenBank/DDBJ databases">
        <title>Sunflower complete genome.</title>
        <authorList>
            <person name="Langlade N."/>
            <person name="Munos S."/>
        </authorList>
    </citation>
    <scope>NUCLEOTIDE SEQUENCE [LARGE SCALE GENOMIC DNA]</scope>
    <source>
        <tissue evidence="3">Leaves</tissue>
    </source>
</reference>
<dbReference type="EMBL" id="CM007902">
    <property type="protein sequence ID" value="OTG00410.1"/>
    <property type="molecule type" value="Genomic_DNA"/>
</dbReference>